<proteinExistence type="predicted"/>
<organism evidence="2 3">
    <name type="scientific">Cyclobacterium plantarum</name>
    <dbReference type="NCBI Taxonomy" id="2716263"/>
    <lineage>
        <taxon>Bacteria</taxon>
        <taxon>Pseudomonadati</taxon>
        <taxon>Bacteroidota</taxon>
        <taxon>Cytophagia</taxon>
        <taxon>Cytophagales</taxon>
        <taxon>Cyclobacteriaceae</taxon>
        <taxon>Cyclobacterium</taxon>
    </lineage>
</organism>
<keyword evidence="1" id="KW-0732">Signal</keyword>
<sequence length="379" mass="44027">MKKLIYFLLIPLFFSCANGSSEEAESENILENLTFTVDTVLVDSGDDIFILSSGLGFKALNQDKSKLLFFENEPLNLVEVDLNKLKLVRKIPFQKEGPNGLGSNWVKFQLGPNGNLFIKGYRTQGIFDTKGELVESLNVVPEGINPELANNVHQLYDNPVFDFEDNRIYSQPSTEESGKHQLFIIDPRTKELRMEPIPEMKAVREFGGTLVVDGMIDFFFVDNYMYIENRQLFLTAGAMSAIYRLDLLTESLEFIDIQHINFPNRMMFSVNNSPEEKAAFNEDKRKVFEHLNYMEPRWDETRKMYLRLGRKTFLSEKREDPPTFEVFLFAYDKDFNVLGETKIEGLNQVPENYFWKDGKLWSYVNIEDELGFAVIDFRF</sequence>
<feature type="chain" id="PRO_5046953967" evidence="1">
    <location>
        <begin position="20"/>
        <end position="379"/>
    </location>
</feature>
<evidence type="ECO:0000256" key="1">
    <source>
        <dbReference type="SAM" id="SignalP"/>
    </source>
</evidence>
<dbReference type="PROSITE" id="PS51257">
    <property type="entry name" value="PROKAR_LIPOPROTEIN"/>
    <property type="match status" value="1"/>
</dbReference>
<gene>
    <name evidence="2" type="ORF">G9Q97_18175</name>
</gene>
<dbReference type="InterPro" id="IPR025316">
    <property type="entry name" value="DUF4221"/>
</dbReference>
<name>A0ABX0HDZ6_9BACT</name>
<evidence type="ECO:0000313" key="3">
    <source>
        <dbReference type="Proteomes" id="UP000649799"/>
    </source>
</evidence>
<dbReference type="EMBL" id="JAANYN010000008">
    <property type="protein sequence ID" value="NHE58742.1"/>
    <property type="molecule type" value="Genomic_DNA"/>
</dbReference>
<evidence type="ECO:0000313" key="2">
    <source>
        <dbReference type="EMBL" id="NHE58742.1"/>
    </source>
</evidence>
<dbReference type="RefSeq" id="WP_166149413.1">
    <property type="nucleotide sequence ID" value="NZ_JAANYN010000008.1"/>
</dbReference>
<comment type="caution">
    <text evidence="2">The sequence shown here is derived from an EMBL/GenBank/DDBJ whole genome shotgun (WGS) entry which is preliminary data.</text>
</comment>
<accession>A0ABX0HDZ6</accession>
<dbReference type="Proteomes" id="UP000649799">
    <property type="component" value="Unassembled WGS sequence"/>
</dbReference>
<keyword evidence="3" id="KW-1185">Reference proteome</keyword>
<dbReference type="Pfam" id="PF13970">
    <property type="entry name" value="DUF4221"/>
    <property type="match status" value="1"/>
</dbReference>
<feature type="signal peptide" evidence="1">
    <location>
        <begin position="1"/>
        <end position="19"/>
    </location>
</feature>
<protein>
    <submittedName>
        <fullName evidence="2">DUF4221 family protein</fullName>
    </submittedName>
</protein>
<reference evidence="2 3" key="1">
    <citation type="submission" date="2020-03" db="EMBL/GenBank/DDBJ databases">
        <title>Cyclobacterium plantarum sp. nov., a marine bacterium isolated from a coastal-marine wetland.</title>
        <authorList>
            <person name="Sanchez-Porro C."/>
            <person name="Ventosa A."/>
            <person name="Amoozegar M."/>
        </authorList>
    </citation>
    <scope>NUCLEOTIDE SEQUENCE [LARGE SCALE GENOMIC DNA]</scope>
    <source>
        <strain evidence="2 3">GBPx2</strain>
    </source>
</reference>